<accession>A0ABQ9YGF3</accession>
<dbReference type="InterPro" id="IPR011057">
    <property type="entry name" value="Mss4-like_sf"/>
</dbReference>
<dbReference type="SUPFAM" id="SSF51316">
    <property type="entry name" value="Mss4-like"/>
    <property type="match status" value="1"/>
</dbReference>
<evidence type="ECO:0000259" key="2">
    <source>
        <dbReference type="PROSITE" id="PS51797"/>
    </source>
</evidence>
<dbReference type="EMBL" id="JARBJD010000095">
    <property type="protein sequence ID" value="KAK2953174.1"/>
    <property type="molecule type" value="Genomic_DNA"/>
</dbReference>
<evidence type="ECO:0000313" key="3">
    <source>
        <dbReference type="EMBL" id="KAK2953174.1"/>
    </source>
</evidence>
<protein>
    <submittedName>
        <fullName evidence="4">Translationally-controlled tumor protein like protein</fullName>
    </submittedName>
</protein>
<dbReference type="EMBL" id="JARBJD010000009">
    <property type="protein sequence ID" value="KAK2962805.1"/>
    <property type="molecule type" value="Genomic_DNA"/>
</dbReference>
<keyword evidence="5" id="KW-1185">Reference proteome</keyword>
<gene>
    <name evidence="3" type="ORF">BLNAU_11960</name>
    <name evidence="4" type="ORF">BLNAU_2240</name>
</gene>
<dbReference type="InterPro" id="IPR011323">
    <property type="entry name" value="Mss4/transl-control_tumour"/>
</dbReference>
<comment type="caution">
    <text evidence="4">The sequence shown here is derived from an EMBL/GenBank/DDBJ whole genome shotgun (WGS) entry which is preliminary data.</text>
</comment>
<dbReference type="PANTHER" id="PTHR11991">
    <property type="entry name" value="TRANSLATIONALLY CONTROLLED TUMOR PROTEIN-RELATED"/>
    <property type="match status" value="1"/>
</dbReference>
<sequence>MKIYKERWTGDEICSDAFEVEMHNSALMRATGRIIEENDGEIDIGANPGEGEAEWKSDATYVNSIIKSFNLEKTEMTKQQFLGTVKKYLGKIKAYLTENQPDRVETFMKDSTEAIKFLVAKYNDCDVYVGESMDPESMPIICEYSDDGKSTYFYYLFDGLNEIKM</sequence>
<evidence type="ECO:0000313" key="4">
    <source>
        <dbReference type="EMBL" id="KAK2962805.1"/>
    </source>
</evidence>
<dbReference type="InterPro" id="IPR034737">
    <property type="entry name" value="TCTP"/>
</dbReference>
<organism evidence="4 5">
    <name type="scientific">Blattamonas nauphoetae</name>
    <dbReference type="NCBI Taxonomy" id="2049346"/>
    <lineage>
        <taxon>Eukaryota</taxon>
        <taxon>Metamonada</taxon>
        <taxon>Preaxostyla</taxon>
        <taxon>Oxymonadida</taxon>
        <taxon>Blattamonas</taxon>
    </lineage>
</organism>
<dbReference type="PROSITE" id="PS51797">
    <property type="entry name" value="TCTP_3"/>
    <property type="match status" value="1"/>
</dbReference>
<feature type="domain" description="TCTP" evidence="2">
    <location>
        <begin position="1"/>
        <end position="165"/>
    </location>
</feature>
<dbReference type="Proteomes" id="UP001281761">
    <property type="component" value="Unassembled WGS sequence"/>
</dbReference>
<proteinExistence type="inferred from homology"/>
<evidence type="ECO:0000256" key="1">
    <source>
        <dbReference type="PROSITE-ProRule" id="PRU01133"/>
    </source>
</evidence>
<dbReference type="Gene3D" id="2.170.150.10">
    <property type="entry name" value="Metal Binding Protein, Guanine Nucleotide Exchange Factor, Chain A"/>
    <property type="match status" value="1"/>
</dbReference>
<dbReference type="InterPro" id="IPR018105">
    <property type="entry name" value="Translational_control_tumour_p"/>
</dbReference>
<reference evidence="4 5" key="1">
    <citation type="journal article" date="2022" name="bioRxiv">
        <title>Genomics of Preaxostyla Flagellates Illuminates Evolutionary Transitions and the Path Towards Mitochondrial Loss.</title>
        <authorList>
            <person name="Novak L.V.F."/>
            <person name="Treitli S.C."/>
            <person name="Pyrih J."/>
            <person name="Halakuc P."/>
            <person name="Pipaliya S.V."/>
            <person name="Vacek V."/>
            <person name="Brzon O."/>
            <person name="Soukal P."/>
            <person name="Eme L."/>
            <person name="Dacks J.B."/>
            <person name="Karnkowska A."/>
            <person name="Elias M."/>
            <person name="Hampl V."/>
        </authorList>
    </citation>
    <scope>NUCLEOTIDE SEQUENCE [LARGE SCALE GENOMIC DNA]</scope>
    <source>
        <strain evidence="4">NAU3</strain>
        <tissue evidence="4">Gut</tissue>
    </source>
</reference>
<dbReference type="PANTHER" id="PTHR11991:SF0">
    <property type="entry name" value="TRANSLATIONALLY-CONTROLLED TUMOR PROTEIN"/>
    <property type="match status" value="1"/>
</dbReference>
<name>A0ABQ9YGF3_9EUKA</name>
<evidence type="ECO:0000313" key="5">
    <source>
        <dbReference type="Proteomes" id="UP001281761"/>
    </source>
</evidence>
<dbReference type="Pfam" id="PF00838">
    <property type="entry name" value="TCTP"/>
    <property type="match status" value="1"/>
</dbReference>
<comment type="similarity">
    <text evidence="1">Belongs to the TCTP family.</text>
</comment>